<comment type="caution">
    <text evidence="10">The sequence shown here is derived from an EMBL/GenBank/DDBJ whole genome shotgun (WGS) entry which is preliminary data.</text>
</comment>
<evidence type="ECO:0000256" key="7">
    <source>
        <dbReference type="ARBA" id="ARBA00023136"/>
    </source>
</evidence>
<sequence length="527" mass="60397">MANDNDKPKRAGGSKPGYNFGRTFKYLIATQFLSRLIPFVFNTLIARDLNEADYALNAVKFPLLTMSILFISRDGFRRACMRKDLQCNGLMDENAARLLKVAWLTFPVGIIVTFALCSLFFWIEKFRNVASDPVVIGIYGFACILELFGEPLYILSQNLLLLELRLFIETIATLVRCMIIYIMVRQESMGITLIFAISQASYGACIALLYWIYFLAFQVSTGISFFPHRLWKNLEYDKQLGDMCFLLNFQAFWKLLLQEGEKMVLLWFDSSYDQAIYGLVDKLGNLVVRLIFNPFEESSYTTFAKVASGQDSFQEIKMLQFSLVEALKLVLMIGLVVIAFGPSYSYCLIRILYGMKWSNGQAPRVLCYYCFYIITLAVNGTSEAFLHAVSNEGQIRESIFYLIVFSVINILLHVTFVQYAGAVGLIVANSLKMIVRIAYTSWSIKLYFKDSAFPFNRCLPSGWIVLLISGAITLASERLILDRSNFWQTFPIHFSVGFFFFCLSAIVIWRRERQFINKIVGMRTHKD</sequence>
<feature type="transmembrane region" description="Helical" evidence="9">
    <location>
        <begin position="166"/>
        <end position="184"/>
    </location>
</feature>
<feature type="transmembrane region" description="Helical" evidence="9">
    <location>
        <begin position="329"/>
        <end position="353"/>
    </location>
</feature>
<dbReference type="GO" id="GO:0006488">
    <property type="term" value="P:dolichol-linked oligosaccharide biosynthetic process"/>
    <property type="evidence" value="ECO:0007669"/>
    <property type="project" value="InterPro"/>
</dbReference>
<dbReference type="OrthoDB" id="773693at2759"/>
<evidence type="ECO:0000256" key="1">
    <source>
        <dbReference type="ARBA" id="ARBA00004477"/>
    </source>
</evidence>
<dbReference type="PANTHER" id="PTHR13117">
    <property type="entry name" value="ENDOPLASMIC RETICULUM MULTISPAN TRANSMEMBRANE PROTEIN-RELATED"/>
    <property type="match status" value="1"/>
</dbReference>
<evidence type="ECO:0000256" key="9">
    <source>
        <dbReference type="RuleBase" id="RU365067"/>
    </source>
</evidence>
<keyword evidence="5" id="KW-0256">Endoplasmic reticulum</keyword>
<comment type="pathway">
    <text evidence="2">Protein modification; protein glycosylation.</text>
</comment>
<evidence type="ECO:0000256" key="4">
    <source>
        <dbReference type="ARBA" id="ARBA00022692"/>
    </source>
</evidence>
<dbReference type="InterPro" id="IPR007594">
    <property type="entry name" value="RFT1"/>
</dbReference>
<comment type="function">
    <text evidence="8 9">Intramembrane glycolipid transporter that operates in the biosynthetic pathway of dolichol-linked oligosaccharides, the glycan precursors employed in protein asparagine (N)-glycosylation. The sequential addition of sugars to dolichol pyrophosphate produces dolichol-linked oligosaccharides containing fourteen sugars, including two GlcNAcs, nine mannoses and three glucoses. Once assembled, the oligosaccharide is transferred from the lipid to nascent proteins by oligosaccharyltransferases. The assembly of dolichol-linked oligosaccharides begins on the cytosolic side of the endoplasmic reticulum membrane and finishes in its lumen. RFT1 could mediate the translocation of the cytosolically oriented intermediate DolPP-GlcNAc2Man5, produced by ALG11, into the ER lumen where dolichol-linked oligosaccharides assembly continues. However, the intramembrane lipid transporter activity could not be confirmed in vitro.</text>
</comment>
<dbReference type="AlphaFoldDB" id="A0A835SEY4"/>
<protein>
    <recommendedName>
        <fullName evidence="9">Protein RFT1 homolog</fullName>
    </recommendedName>
</protein>
<keyword evidence="4 9" id="KW-0812">Transmembrane</keyword>
<organism evidence="10 11">
    <name type="scientific">Vanilla planifolia</name>
    <name type="common">Vanilla</name>
    <dbReference type="NCBI Taxonomy" id="51239"/>
    <lineage>
        <taxon>Eukaryota</taxon>
        <taxon>Viridiplantae</taxon>
        <taxon>Streptophyta</taxon>
        <taxon>Embryophyta</taxon>
        <taxon>Tracheophyta</taxon>
        <taxon>Spermatophyta</taxon>
        <taxon>Magnoliopsida</taxon>
        <taxon>Liliopsida</taxon>
        <taxon>Asparagales</taxon>
        <taxon>Orchidaceae</taxon>
        <taxon>Vanilloideae</taxon>
        <taxon>Vanilleae</taxon>
        <taxon>Vanilla</taxon>
    </lineage>
</organism>
<evidence type="ECO:0000256" key="5">
    <source>
        <dbReference type="ARBA" id="ARBA00022824"/>
    </source>
</evidence>
<feature type="transmembrane region" description="Helical" evidence="9">
    <location>
        <begin position="452"/>
        <end position="472"/>
    </location>
</feature>
<feature type="transmembrane region" description="Helical" evidence="9">
    <location>
        <begin position="190"/>
        <end position="219"/>
    </location>
</feature>
<dbReference type="Proteomes" id="UP000639772">
    <property type="component" value="Chromosome 1"/>
</dbReference>
<feature type="transmembrane region" description="Helical" evidence="9">
    <location>
        <begin position="135"/>
        <end position="154"/>
    </location>
</feature>
<feature type="transmembrane region" description="Helical" evidence="9">
    <location>
        <begin position="101"/>
        <end position="123"/>
    </location>
</feature>
<dbReference type="GO" id="GO:0005789">
    <property type="term" value="C:endoplasmic reticulum membrane"/>
    <property type="evidence" value="ECO:0007669"/>
    <property type="project" value="UniProtKB-SubCell"/>
</dbReference>
<feature type="transmembrane region" description="Helical" evidence="9">
    <location>
        <begin position="492"/>
        <end position="509"/>
    </location>
</feature>
<dbReference type="EMBL" id="JADCNM010000001">
    <property type="protein sequence ID" value="KAG0503007.1"/>
    <property type="molecule type" value="Genomic_DNA"/>
</dbReference>
<evidence type="ECO:0000256" key="6">
    <source>
        <dbReference type="ARBA" id="ARBA00022989"/>
    </source>
</evidence>
<evidence type="ECO:0000256" key="3">
    <source>
        <dbReference type="ARBA" id="ARBA00010288"/>
    </source>
</evidence>
<comment type="similarity">
    <text evidence="3 9">Belongs to the RFT1 family.</text>
</comment>
<dbReference type="GO" id="GO:0034203">
    <property type="term" value="P:glycolipid translocation"/>
    <property type="evidence" value="ECO:0007669"/>
    <property type="project" value="TreeGrafter"/>
</dbReference>
<feature type="transmembrane region" description="Helical" evidence="9">
    <location>
        <begin position="398"/>
        <end position="431"/>
    </location>
</feature>
<keyword evidence="7 9" id="KW-0472">Membrane</keyword>
<accession>A0A835SEY4</accession>
<comment type="subcellular location">
    <subcellularLocation>
        <location evidence="1 9">Endoplasmic reticulum membrane</location>
        <topology evidence="1 9">Multi-pass membrane protein</topology>
    </subcellularLocation>
</comment>
<evidence type="ECO:0000313" key="10">
    <source>
        <dbReference type="EMBL" id="KAG0503007.1"/>
    </source>
</evidence>
<keyword evidence="6 9" id="KW-1133">Transmembrane helix</keyword>
<dbReference type="PANTHER" id="PTHR13117:SF5">
    <property type="entry name" value="PROTEIN RFT1 HOMOLOG"/>
    <property type="match status" value="1"/>
</dbReference>
<dbReference type="Pfam" id="PF04506">
    <property type="entry name" value="Rft-1"/>
    <property type="match status" value="1"/>
</dbReference>
<feature type="transmembrane region" description="Helical" evidence="9">
    <location>
        <begin position="365"/>
        <end position="386"/>
    </location>
</feature>
<name>A0A835SEY4_VANPL</name>
<evidence type="ECO:0000313" key="11">
    <source>
        <dbReference type="Proteomes" id="UP000639772"/>
    </source>
</evidence>
<comment type="caution">
    <text evidence="9">Lacks conserved residue(s) required for the propagation of feature annotation.</text>
</comment>
<reference evidence="10 11" key="1">
    <citation type="journal article" date="2020" name="Nat. Food">
        <title>A phased Vanilla planifolia genome enables genetic improvement of flavour and production.</title>
        <authorList>
            <person name="Hasing T."/>
            <person name="Tang H."/>
            <person name="Brym M."/>
            <person name="Khazi F."/>
            <person name="Huang T."/>
            <person name="Chambers A.H."/>
        </authorList>
    </citation>
    <scope>NUCLEOTIDE SEQUENCE [LARGE SCALE GENOMIC DNA]</scope>
    <source>
        <tissue evidence="10">Leaf</tissue>
    </source>
</reference>
<proteinExistence type="inferred from homology"/>
<evidence type="ECO:0000256" key="2">
    <source>
        <dbReference type="ARBA" id="ARBA00004922"/>
    </source>
</evidence>
<gene>
    <name evidence="10" type="ORF">HPP92_003079</name>
</gene>
<evidence type="ECO:0000256" key="8">
    <source>
        <dbReference type="ARBA" id="ARBA00045912"/>
    </source>
</evidence>